<dbReference type="GO" id="GO:0030686">
    <property type="term" value="C:90S preribosome"/>
    <property type="evidence" value="ECO:0007669"/>
    <property type="project" value="TreeGrafter"/>
</dbReference>
<dbReference type="EMBL" id="CP097502">
    <property type="protein sequence ID" value="URD76256.1"/>
    <property type="molecule type" value="Genomic_DNA"/>
</dbReference>
<accession>A0A9E7EFK6</accession>
<organism evidence="1 2">
    <name type="scientific">Musa troglodytarum</name>
    <name type="common">fe'i banana</name>
    <dbReference type="NCBI Taxonomy" id="320322"/>
    <lineage>
        <taxon>Eukaryota</taxon>
        <taxon>Viridiplantae</taxon>
        <taxon>Streptophyta</taxon>
        <taxon>Embryophyta</taxon>
        <taxon>Tracheophyta</taxon>
        <taxon>Spermatophyta</taxon>
        <taxon>Magnoliopsida</taxon>
        <taxon>Liliopsida</taxon>
        <taxon>Zingiberales</taxon>
        <taxon>Musaceae</taxon>
        <taxon>Musa</taxon>
    </lineage>
</organism>
<name>A0A9E7EFK6_9LILI</name>
<protein>
    <submittedName>
        <fullName evidence="1">Nucleolar protein</fullName>
    </submittedName>
</protein>
<dbReference type="InterPro" id="IPR040382">
    <property type="entry name" value="NOL10/Enp2"/>
</dbReference>
<dbReference type="GO" id="GO:0000462">
    <property type="term" value="P:maturation of SSU-rRNA from tricistronic rRNA transcript (SSU-rRNA, 5.8S rRNA, LSU-rRNA)"/>
    <property type="evidence" value="ECO:0007669"/>
    <property type="project" value="TreeGrafter"/>
</dbReference>
<dbReference type="OrthoDB" id="273340at2759"/>
<gene>
    <name evidence="1" type="ORF">MUK42_37243</name>
</gene>
<dbReference type="PANTHER" id="PTHR14927">
    <property type="entry name" value="NUCLEOLAR PROTEIN 10"/>
    <property type="match status" value="1"/>
</dbReference>
<proteinExistence type="predicted"/>
<keyword evidence="2" id="KW-1185">Reference proteome</keyword>
<sequence>MAAKGGGNIRSTSIDGVKLYSLSGQRFLATLASSQEAQSPSQRQRFFINQQLDYLKRVDLIQDLGFETATTKLKVTPDGDYAIASVKMFELRELSLEFGRHLVSEIINFQGENTTSIEPNCGAINDICVFNESGLMLLALDSSQLPAYFVPALGPAPKWYSQRLWWILLHMMNTERDSRKRRWRLSKPHIQKRLAKVNRLLATRLHFAGESEMENMDDTVAQKKSKKNRGLTSEILRDTRFAAMFENKDF</sequence>
<dbReference type="AlphaFoldDB" id="A0A9E7EFK6"/>
<dbReference type="GO" id="GO:0032040">
    <property type="term" value="C:small-subunit processome"/>
    <property type="evidence" value="ECO:0007669"/>
    <property type="project" value="TreeGrafter"/>
</dbReference>
<dbReference type="PANTHER" id="PTHR14927:SF0">
    <property type="entry name" value="NUCLEOLAR PROTEIN 10"/>
    <property type="match status" value="1"/>
</dbReference>
<dbReference type="Proteomes" id="UP001055439">
    <property type="component" value="Chromosome 1"/>
</dbReference>
<reference evidence="1" key="1">
    <citation type="submission" date="2022-05" db="EMBL/GenBank/DDBJ databases">
        <title>The Musa troglodytarum L. genome provides insights into the mechanism of non-climacteric behaviour and enrichment of carotenoids.</title>
        <authorList>
            <person name="Wang J."/>
        </authorList>
    </citation>
    <scope>NUCLEOTIDE SEQUENCE</scope>
    <source>
        <tissue evidence="1">Leaf</tissue>
    </source>
</reference>
<evidence type="ECO:0000313" key="1">
    <source>
        <dbReference type="EMBL" id="URD76256.1"/>
    </source>
</evidence>
<evidence type="ECO:0000313" key="2">
    <source>
        <dbReference type="Proteomes" id="UP001055439"/>
    </source>
</evidence>